<dbReference type="PANTHER" id="PTHR19282:SF516">
    <property type="entry name" value="TETRASPANIN"/>
    <property type="match status" value="1"/>
</dbReference>
<dbReference type="PANTHER" id="PTHR19282">
    <property type="entry name" value="TETRASPANIN"/>
    <property type="match status" value="1"/>
</dbReference>
<feature type="disulfide bond" evidence="6">
    <location>
        <begin position="160"/>
        <end position="200"/>
    </location>
</feature>
<evidence type="ECO:0000256" key="1">
    <source>
        <dbReference type="ARBA" id="ARBA00004141"/>
    </source>
</evidence>
<protein>
    <recommendedName>
        <fullName evidence="7">Tetraspanin</fullName>
    </recommendedName>
</protein>
<dbReference type="Pfam" id="PF00335">
    <property type="entry name" value="Tetraspanin"/>
    <property type="match status" value="1"/>
</dbReference>
<evidence type="ECO:0000256" key="6">
    <source>
        <dbReference type="PIRSR" id="PIRSR002419-1"/>
    </source>
</evidence>
<sequence>KLSIFWLNKKKKKMGSIRSKWSLDEACCKVYLFIFNLMFCASGFLMVCLGLWIMLSLNKFGILYMECVCNLPWITMAFGFIILASGFASYLFLKRSLFLFLYASCLFVLFIFGILMAALITYYYSRMKETLEKGITSQMENYLNNPKDMIMDRLQAELECCGNMEPNDWLRTSTGEIPPSCCKFKLCDTTKMEEIYNSGCLPKLMTQIQSYRNTLTVNILFGCLLLLIGSMLSFANAYHSVNSKYQEVK</sequence>
<keyword evidence="9" id="KW-1185">Reference proteome</keyword>
<evidence type="ECO:0000256" key="4">
    <source>
        <dbReference type="ARBA" id="ARBA00022989"/>
    </source>
</evidence>
<proteinExistence type="inferred from homology"/>
<dbReference type="PIRSF" id="PIRSF002419">
    <property type="entry name" value="Tetraspanin"/>
    <property type="match status" value="1"/>
</dbReference>
<dbReference type="eggNOG" id="KOG3882">
    <property type="taxonomic scope" value="Eukaryota"/>
</dbReference>
<name>T1IC43_RHOPR</name>
<feature type="transmembrane region" description="Helical" evidence="7">
    <location>
        <begin position="99"/>
        <end position="124"/>
    </location>
</feature>
<comment type="similarity">
    <text evidence="2 7">Belongs to the tetraspanin (TM4SF) family.</text>
</comment>
<reference evidence="8" key="1">
    <citation type="submission" date="2015-05" db="UniProtKB">
        <authorList>
            <consortium name="EnsemblMetazoa"/>
        </authorList>
    </citation>
    <scope>IDENTIFICATION</scope>
</reference>
<evidence type="ECO:0000256" key="7">
    <source>
        <dbReference type="RuleBase" id="RU361218"/>
    </source>
</evidence>
<dbReference type="Gene3D" id="1.10.1450.10">
    <property type="entry name" value="Tetraspanin"/>
    <property type="match status" value="1"/>
</dbReference>
<evidence type="ECO:0000256" key="5">
    <source>
        <dbReference type="ARBA" id="ARBA00023136"/>
    </source>
</evidence>
<dbReference type="STRING" id="13249.T1IC43"/>
<evidence type="ECO:0000256" key="2">
    <source>
        <dbReference type="ARBA" id="ARBA00006840"/>
    </source>
</evidence>
<organism evidence="8 9">
    <name type="scientific">Rhodnius prolixus</name>
    <name type="common">Triatomid bug</name>
    <dbReference type="NCBI Taxonomy" id="13249"/>
    <lineage>
        <taxon>Eukaryota</taxon>
        <taxon>Metazoa</taxon>
        <taxon>Ecdysozoa</taxon>
        <taxon>Arthropoda</taxon>
        <taxon>Hexapoda</taxon>
        <taxon>Insecta</taxon>
        <taxon>Pterygota</taxon>
        <taxon>Neoptera</taxon>
        <taxon>Paraneoptera</taxon>
        <taxon>Hemiptera</taxon>
        <taxon>Heteroptera</taxon>
        <taxon>Panheteroptera</taxon>
        <taxon>Cimicomorpha</taxon>
        <taxon>Reduviidae</taxon>
        <taxon>Triatominae</taxon>
        <taxon>Rhodnius</taxon>
    </lineage>
</organism>
<feature type="transmembrane region" description="Helical" evidence="7">
    <location>
        <begin position="67"/>
        <end position="93"/>
    </location>
</feature>
<comment type="subcellular location">
    <subcellularLocation>
        <location evidence="1 7">Membrane</location>
        <topology evidence="1 7">Multi-pass membrane protein</topology>
    </subcellularLocation>
</comment>
<feature type="disulfide bond" evidence="6">
    <location>
        <begin position="161"/>
        <end position="182"/>
    </location>
</feature>
<evidence type="ECO:0000256" key="3">
    <source>
        <dbReference type="ARBA" id="ARBA00022692"/>
    </source>
</evidence>
<dbReference type="AlphaFoldDB" id="T1IC43"/>
<dbReference type="InParanoid" id="T1IC43"/>
<evidence type="ECO:0000313" key="8">
    <source>
        <dbReference type="EnsemblMetazoa" id="RPRC013863-PA"/>
    </source>
</evidence>
<evidence type="ECO:0000313" key="9">
    <source>
        <dbReference type="Proteomes" id="UP000015103"/>
    </source>
</evidence>
<dbReference type="InterPro" id="IPR008952">
    <property type="entry name" value="Tetraspanin_EC2_sf"/>
</dbReference>
<keyword evidence="5 7" id="KW-0472">Membrane</keyword>
<dbReference type="VEuPathDB" id="VectorBase:RPRC013863"/>
<dbReference type="EnsemblMetazoa" id="RPRC013863-RA">
    <property type="protein sequence ID" value="RPRC013863-PA"/>
    <property type="gene ID" value="RPRC013863"/>
</dbReference>
<keyword evidence="6" id="KW-1015">Disulfide bond</keyword>
<dbReference type="EMBL" id="ACPB03011330">
    <property type="status" value="NOT_ANNOTATED_CDS"/>
    <property type="molecule type" value="Genomic_DNA"/>
</dbReference>
<dbReference type="GO" id="GO:0005886">
    <property type="term" value="C:plasma membrane"/>
    <property type="evidence" value="ECO:0007669"/>
    <property type="project" value="TreeGrafter"/>
</dbReference>
<feature type="transmembrane region" description="Helical" evidence="7">
    <location>
        <begin position="30"/>
        <end position="55"/>
    </location>
</feature>
<feature type="transmembrane region" description="Helical" evidence="7">
    <location>
        <begin position="215"/>
        <end position="235"/>
    </location>
</feature>
<dbReference type="CDD" id="cd03127">
    <property type="entry name" value="tetraspanin_LEL"/>
    <property type="match status" value="1"/>
</dbReference>
<dbReference type="SUPFAM" id="SSF48652">
    <property type="entry name" value="Tetraspanin"/>
    <property type="match status" value="1"/>
</dbReference>
<dbReference type="HOGENOM" id="CLU_1118090_0_0_1"/>
<dbReference type="InterPro" id="IPR000301">
    <property type="entry name" value="Tetraspanin_animals"/>
</dbReference>
<dbReference type="PRINTS" id="PR00259">
    <property type="entry name" value="TMFOUR"/>
</dbReference>
<keyword evidence="3 7" id="KW-0812">Transmembrane</keyword>
<accession>T1IC43</accession>
<keyword evidence="4 7" id="KW-1133">Transmembrane helix</keyword>
<dbReference type="Proteomes" id="UP000015103">
    <property type="component" value="Unassembled WGS sequence"/>
</dbReference>
<dbReference type="OMA" id="SFANAYH"/>
<dbReference type="InterPro" id="IPR018499">
    <property type="entry name" value="Tetraspanin/Peripherin"/>
</dbReference>